<dbReference type="Proteomes" id="UP000178346">
    <property type="component" value="Unassembled WGS sequence"/>
</dbReference>
<keyword evidence="1" id="KW-1133">Transmembrane helix</keyword>
<keyword evidence="1" id="KW-0812">Transmembrane</keyword>
<evidence type="ECO:0000256" key="1">
    <source>
        <dbReference type="SAM" id="Phobius"/>
    </source>
</evidence>
<proteinExistence type="predicted"/>
<comment type="caution">
    <text evidence="2">The sequence shown here is derived from an EMBL/GenBank/DDBJ whole genome shotgun (WGS) entry which is preliminary data.</text>
</comment>
<reference evidence="2 3" key="1">
    <citation type="journal article" date="2016" name="Nat. Commun.">
        <title>Thousands of microbial genomes shed light on interconnected biogeochemical processes in an aquifer system.</title>
        <authorList>
            <person name="Anantharaman K."/>
            <person name="Brown C.T."/>
            <person name="Hug L.A."/>
            <person name="Sharon I."/>
            <person name="Castelle C.J."/>
            <person name="Probst A.J."/>
            <person name="Thomas B.C."/>
            <person name="Singh A."/>
            <person name="Wilkins M.J."/>
            <person name="Karaoz U."/>
            <person name="Brodie E.L."/>
            <person name="Williams K.H."/>
            <person name="Hubbard S.S."/>
            <person name="Banfield J.F."/>
        </authorList>
    </citation>
    <scope>NUCLEOTIDE SEQUENCE [LARGE SCALE GENOMIC DNA]</scope>
</reference>
<feature type="transmembrane region" description="Helical" evidence="1">
    <location>
        <begin position="40"/>
        <end position="61"/>
    </location>
</feature>
<protein>
    <submittedName>
        <fullName evidence="2">Uncharacterized protein</fullName>
    </submittedName>
</protein>
<organism evidence="2 3">
    <name type="scientific">candidate division WWE3 bacterium RIFCSPLOWO2_01_FULL_41_9</name>
    <dbReference type="NCBI Taxonomy" id="1802626"/>
    <lineage>
        <taxon>Bacteria</taxon>
        <taxon>Katanobacteria</taxon>
    </lineage>
</organism>
<dbReference type="AlphaFoldDB" id="A0A1F4VLN1"/>
<name>A0A1F4VLN1_UNCKA</name>
<sequence>MNPLSNGQKFRIYVLSFVLTPMGLYWFFKNFRSSIPGNRKAGYIALILTTAALAGSLYVSYRYIEVLTDYTDLYEQQLNLYEGL</sequence>
<dbReference type="EMBL" id="MEVJ01000018">
    <property type="protein sequence ID" value="OGC57703.1"/>
    <property type="molecule type" value="Genomic_DNA"/>
</dbReference>
<gene>
    <name evidence="2" type="ORF">A2976_02060</name>
</gene>
<evidence type="ECO:0000313" key="3">
    <source>
        <dbReference type="Proteomes" id="UP000178346"/>
    </source>
</evidence>
<evidence type="ECO:0000313" key="2">
    <source>
        <dbReference type="EMBL" id="OGC57703.1"/>
    </source>
</evidence>
<keyword evidence="1" id="KW-0472">Membrane</keyword>
<accession>A0A1F4VLN1</accession>
<feature type="transmembrane region" description="Helical" evidence="1">
    <location>
        <begin position="12"/>
        <end position="28"/>
    </location>
</feature>